<keyword evidence="6" id="KW-0418">Kinase</keyword>
<evidence type="ECO:0000256" key="1">
    <source>
        <dbReference type="ARBA" id="ARBA00008867"/>
    </source>
</evidence>
<dbReference type="GO" id="GO:0004674">
    <property type="term" value="F:protein serine/threonine kinase activity"/>
    <property type="evidence" value="ECO:0007669"/>
    <property type="project" value="UniProtKB-KW"/>
</dbReference>
<feature type="region of interest" description="Disordered" evidence="16">
    <location>
        <begin position="730"/>
        <end position="769"/>
    </location>
</feature>
<dbReference type="Gene3D" id="1.10.510.10">
    <property type="entry name" value="Transferase(Phosphotransferase) domain 1"/>
    <property type="match status" value="1"/>
</dbReference>
<evidence type="ECO:0000256" key="16">
    <source>
        <dbReference type="SAM" id="MobiDB-lite"/>
    </source>
</evidence>
<dbReference type="CDD" id="cd14226">
    <property type="entry name" value="PKc_DYRK1"/>
    <property type="match status" value="1"/>
</dbReference>
<protein>
    <recommendedName>
        <fullName evidence="12">Dual specificity tyrosine-phosphorylation-regulated kinase mbk-1</fullName>
        <ecNumber evidence="2">2.7.12.1</ecNumber>
    </recommendedName>
    <alternativeName>
        <fullName evidence="13">Dual specificity Yak1-related kinase mbk-1</fullName>
    </alternativeName>
    <alternativeName>
        <fullName evidence="14">Minibrain Kinase 1</fullName>
    </alternativeName>
</protein>
<name>A0A915PR98_9BILA</name>
<feature type="binding site" evidence="15">
    <location>
        <position position="287"/>
    </location>
    <ligand>
        <name>ATP</name>
        <dbReference type="ChEBI" id="CHEBI:30616"/>
    </ligand>
</feature>
<keyword evidence="18" id="KW-1185">Reference proteome</keyword>
<feature type="region of interest" description="Disordered" evidence="16">
    <location>
        <begin position="21"/>
        <end position="42"/>
    </location>
</feature>
<dbReference type="FunFam" id="3.30.200.20:FF:000087">
    <property type="entry name" value="Dual specificity tyrosine-phosphorylation-regulated kinase 1A"/>
    <property type="match status" value="1"/>
</dbReference>
<feature type="compositionally biased region" description="Low complexity" evidence="16">
    <location>
        <begin position="24"/>
        <end position="42"/>
    </location>
</feature>
<accession>A0A915PR98</accession>
<dbReference type="InterPro" id="IPR017441">
    <property type="entry name" value="Protein_kinase_ATP_BS"/>
</dbReference>
<comment type="similarity">
    <text evidence="1">Belongs to the protein kinase superfamily. CMGC Ser/Thr protein kinase family. MNB/DYRK subfamily.</text>
</comment>
<dbReference type="PANTHER" id="PTHR24058">
    <property type="entry name" value="DUAL SPECIFICITY PROTEIN KINASE"/>
    <property type="match status" value="1"/>
</dbReference>
<keyword evidence="3" id="KW-0723">Serine/threonine-protein kinase</keyword>
<dbReference type="GO" id="GO:0004712">
    <property type="term" value="F:protein serine/threonine/tyrosine kinase activity"/>
    <property type="evidence" value="ECO:0007669"/>
    <property type="project" value="UniProtKB-EC"/>
</dbReference>
<evidence type="ECO:0000256" key="3">
    <source>
        <dbReference type="ARBA" id="ARBA00022527"/>
    </source>
</evidence>
<evidence type="ECO:0000313" key="18">
    <source>
        <dbReference type="Proteomes" id="UP000887581"/>
    </source>
</evidence>
<proteinExistence type="inferred from homology"/>
<keyword evidence="4" id="KW-0808">Transferase</keyword>
<dbReference type="InterPro" id="IPR050494">
    <property type="entry name" value="Ser_Thr_dual-spec_kinase"/>
</dbReference>
<comment type="catalytic activity">
    <reaction evidence="9">
        <text>L-threonyl-[protein] + ATP = O-phospho-L-threonyl-[protein] + ADP + H(+)</text>
        <dbReference type="Rhea" id="RHEA:46608"/>
        <dbReference type="Rhea" id="RHEA-COMP:11060"/>
        <dbReference type="Rhea" id="RHEA-COMP:11605"/>
        <dbReference type="ChEBI" id="CHEBI:15378"/>
        <dbReference type="ChEBI" id="CHEBI:30013"/>
        <dbReference type="ChEBI" id="CHEBI:30616"/>
        <dbReference type="ChEBI" id="CHEBI:61977"/>
        <dbReference type="ChEBI" id="CHEBI:456216"/>
        <dbReference type="EC" id="2.7.12.1"/>
    </reaction>
</comment>
<dbReference type="PANTHER" id="PTHR24058:SF28">
    <property type="entry name" value="SERINE_THREONINE-PROTEIN KINASE MINIBRAIN"/>
    <property type="match status" value="1"/>
</dbReference>
<dbReference type="Pfam" id="PF00069">
    <property type="entry name" value="Pkinase"/>
    <property type="match status" value="1"/>
</dbReference>
<evidence type="ECO:0000256" key="8">
    <source>
        <dbReference type="ARBA" id="ARBA00049003"/>
    </source>
</evidence>
<dbReference type="Gene3D" id="3.30.200.20">
    <property type="entry name" value="Phosphorylase Kinase, domain 1"/>
    <property type="match status" value="1"/>
</dbReference>
<evidence type="ECO:0000256" key="10">
    <source>
        <dbReference type="ARBA" id="ARBA00051680"/>
    </source>
</evidence>
<dbReference type="InterPro" id="IPR000719">
    <property type="entry name" value="Prot_kinase_dom"/>
</dbReference>
<evidence type="ECO:0000256" key="5">
    <source>
        <dbReference type="ARBA" id="ARBA00022741"/>
    </source>
</evidence>
<comment type="function">
    <text evidence="11">Possible role in the function of olfactory neurons.</text>
</comment>
<evidence type="ECO:0000256" key="12">
    <source>
        <dbReference type="ARBA" id="ARBA00070594"/>
    </source>
</evidence>
<evidence type="ECO:0000256" key="2">
    <source>
        <dbReference type="ARBA" id="ARBA00013203"/>
    </source>
</evidence>
<evidence type="ECO:0000256" key="7">
    <source>
        <dbReference type="ARBA" id="ARBA00022840"/>
    </source>
</evidence>
<evidence type="ECO:0000256" key="13">
    <source>
        <dbReference type="ARBA" id="ARBA00077071"/>
    </source>
</evidence>
<comment type="catalytic activity">
    <reaction evidence="8">
        <text>L-seryl-[protein] + ATP = O-phospho-L-seryl-[protein] + ADP + H(+)</text>
        <dbReference type="Rhea" id="RHEA:17989"/>
        <dbReference type="Rhea" id="RHEA-COMP:9863"/>
        <dbReference type="Rhea" id="RHEA-COMP:11604"/>
        <dbReference type="ChEBI" id="CHEBI:15378"/>
        <dbReference type="ChEBI" id="CHEBI:29999"/>
        <dbReference type="ChEBI" id="CHEBI:30616"/>
        <dbReference type="ChEBI" id="CHEBI:83421"/>
        <dbReference type="ChEBI" id="CHEBI:456216"/>
        <dbReference type="EC" id="2.7.12.1"/>
    </reaction>
</comment>
<dbReference type="InterPro" id="IPR011009">
    <property type="entry name" value="Kinase-like_dom_sf"/>
</dbReference>
<dbReference type="PROSITE" id="PS00107">
    <property type="entry name" value="PROTEIN_KINASE_ATP"/>
    <property type="match status" value="1"/>
</dbReference>
<evidence type="ECO:0000259" key="17">
    <source>
        <dbReference type="PROSITE" id="PS50011"/>
    </source>
</evidence>
<organism evidence="18 19">
    <name type="scientific">Setaria digitata</name>
    <dbReference type="NCBI Taxonomy" id="48799"/>
    <lineage>
        <taxon>Eukaryota</taxon>
        <taxon>Metazoa</taxon>
        <taxon>Ecdysozoa</taxon>
        <taxon>Nematoda</taxon>
        <taxon>Chromadorea</taxon>
        <taxon>Rhabditida</taxon>
        <taxon>Spirurina</taxon>
        <taxon>Spiruromorpha</taxon>
        <taxon>Filarioidea</taxon>
        <taxon>Setariidae</taxon>
        <taxon>Setaria</taxon>
    </lineage>
</organism>
<dbReference type="InterPro" id="IPR044131">
    <property type="entry name" value="PKc_DYR1A/1B"/>
</dbReference>
<dbReference type="GO" id="GO:0005524">
    <property type="term" value="F:ATP binding"/>
    <property type="evidence" value="ECO:0007669"/>
    <property type="project" value="UniProtKB-UniRule"/>
</dbReference>
<dbReference type="SUPFAM" id="SSF56112">
    <property type="entry name" value="Protein kinase-like (PK-like)"/>
    <property type="match status" value="1"/>
</dbReference>
<dbReference type="WBParaSite" id="sdigi.contig207.g6128.t1">
    <property type="protein sequence ID" value="sdigi.contig207.g6128.t1"/>
    <property type="gene ID" value="sdigi.contig207.g6128"/>
</dbReference>
<dbReference type="InterPro" id="IPR008271">
    <property type="entry name" value="Ser/Thr_kinase_AS"/>
</dbReference>
<dbReference type="Proteomes" id="UP000887581">
    <property type="component" value="Unplaced"/>
</dbReference>
<feature type="compositionally biased region" description="Polar residues" evidence="16">
    <location>
        <begin position="737"/>
        <end position="769"/>
    </location>
</feature>
<evidence type="ECO:0000256" key="14">
    <source>
        <dbReference type="ARBA" id="ARBA00081336"/>
    </source>
</evidence>
<evidence type="ECO:0000256" key="15">
    <source>
        <dbReference type="PROSITE-ProRule" id="PRU10141"/>
    </source>
</evidence>
<keyword evidence="7 15" id="KW-0067">ATP-binding</keyword>
<dbReference type="PROSITE" id="PS50011">
    <property type="entry name" value="PROTEIN_KINASE_DOM"/>
    <property type="match status" value="1"/>
</dbReference>
<evidence type="ECO:0000256" key="9">
    <source>
        <dbReference type="ARBA" id="ARBA00049308"/>
    </source>
</evidence>
<evidence type="ECO:0000313" key="19">
    <source>
        <dbReference type="WBParaSite" id="sdigi.contig207.g6128.t1"/>
    </source>
</evidence>
<dbReference type="EC" id="2.7.12.1" evidence="2"/>
<sequence>MVAQDIKLEYDRRANMFGQNPNFATSSAWPQQSSTQSSTSLAVQPSVIDGGSLLNAQLQGSNNAYSPNMSFSNNSGLSMSSQAHMRFPMADHIPSTSTQNPHNGAVVTHQQNTMSNTHNRSLQRESATSPLRKLSVDLIKTYKGINESYYARKAKRRHEQEHHTLGLHATISEHHHTAPPPKQAISLNQQITSNLIQQGHSQHVQHSIFSQAAAVPSLLHHLHVQVVENPRSGSHNNGYDDENHDYIIHPGELFNNRYQIVCHLGKGSFGQVAKAYDTVEQQDVAIKIIKNKKPFHDQAQIEIRLLEMMNSQESESKHYVVKLKTHFMWRNHLCLVFELLSYNLYDLLRNTDFHGVSLNLTRKFGQQLASTLMFLSSPQLNIIHCDLKPENVLLCNPKRSAIKIIDFGSSCQLGHRIYQYIQSRFYRSPEILLGLQYDTAIDMWSLGCILVEMHTGEALFAGTCEHDQMMRIIEVLGMPPNHMIEAAPAEKRNKFFEKDEDGNFLCKESRENKRYRSPGSRKLADIIGVETGGPGSRRLGECGHTPEEYAKFKDLVERMLTFDPRERIGPYAAVRHPFFSRRADDCGNMNSALASHSRTLQQPVTMSNNVQVNTRAAAQPHFIEEHSLSQMDCADSNAVVTHPQHLQLSQLSQVVGQPTNYQAQAGSANQSLFQIAQPFGLLPQQMQQGPNQNQQQHQSSSSNTSNAQHQLQASHFVTSLQNSIWTSEQGDDARFGHQSQPSQRNSLLPQSRNLSFDGTVGNGQVSHQSRIQSATNIAGVSNPTSVVFPNNFMQQAQQQ</sequence>
<feature type="domain" description="Protein kinase" evidence="17">
    <location>
        <begin position="258"/>
        <end position="579"/>
    </location>
</feature>
<reference evidence="19" key="1">
    <citation type="submission" date="2022-11" db="UniProtKB">
        <authorList>
            <consortium name="WormBaseParasite"/>
        </authorList>
    </citation>
    <scope>IDENTIFICATION</scope>
</reference>
<evidence type="ECO:0000256" key="6">
    <source>
        <dbReference type="ARBA" id="ARBA00022777"/>
    </source>
</evidence>
<dbReference type="PROSITE" id="PS00108">
    <property type="entry name" value="PROTEIN_KINASE_ST"/>
    <property type="match status" value="1"/>
</dbReference>
<comment type="catalytic activity">
    <reaction evidence="10">
        <text>L-tyrosyl-[protein] + ATP = O-phospho-L-tyrosyl-[protein] + ADP + H(+)</text>
        <dbReference type="Rhea" id="RHEA:10596"/>
        <dbReference type="Rhea" id="RHEA-COMP:10136"/>
        <dbReference type="Rhea" id="RHEA-COMP:20101"/>
        <dbReference type="ChEBI" id="CHEBI:15378"/>
        <dbReference type="ChEBI" id="CHEBI:30616"/>
        <dbReference type="ChEBI" id="CHEBI:46858"/>
        <dbReference type="ChEBI" id="CHEBI:61978"/>
        <dbReference type="ChEBI" id="CHEBI:456216"/>
        <dbReference type="EC" id="2.7.12.1"/>
    </reaction>
</comment>
<evidence type="ECO:0000256" key="4">
    <source>
        <dbReference type="ARBA" id="ARBA00022679"/>
    </source>
</evidence>
<evidence type="ECO:0000256" key="11">
    <source>
        <dbReference type="ARBA" id="ARBA00054345"/>
    </source>
</evidence>
<keyword evidence="5 15" id="KW-0547">Nucleotide-binding</keyword>
<feature type="region of interest" description="Disordered" evidence="16">
    <location>
        <begin position="684"/>
        <end position="710"/>
    </location>
</feature>
<dbReference type="AlphaFoldDB" id="A0A915PR98"/>
<dbReference type="SMART" id="SM00220">
    <property type="entry name" value="S_TKc"/>
    <property type="match status" value="1"/>
</dbReference>